<sequence>MASKAALQLLQDELKDTVFRDVDGFLIKYFEGQCWWSTAVQKTLHHPESAVIRKLSMDLFNLAHSDALAEWLATFQSLFLTPDHPSLRISHHRHRA</sequence>
<dbReference type="EMBL" id="JAZAVJ010000003">
    <property type="protein sequence ID" value="KAK7424756.1"/>
    <property type="molecule type" value="Genomic_DNA"/>
</dbReference>
<dbReference type="Proteomes" id="UP001498476">
    <property type="component" value="Unassembled WGS sequence"/>
</dbReference>
<gene>
    <name evidence="1" type="ORF">QQX98_000339</name>
</gene>
<evidence type="ECO:0000313" key="2">
    <source>
        <dbReference type="Proteomes" id="UP001498476"/>
    </source>
</evidence>
<organism evidence="1 2">
    <name type="scientific">Neonectria punicea</name>
    <dbReference type="NCBI Taxonomy" id="979145"/>
    <lineage>
        <taxon>Eukaryota</taxon>
        <taxon>Fungi</taxon>
        <taxon>Dikarya</taxon>
        <taxon>Ascomycota</taxon>
        <taxon>Pezizomycotina</taxon>
        <taxon>Sordariomycetes</taxon>
        <taxon>Hypocreomycetidae</taxon>
        <taxon>Hypocreales</taxon>
        <taxon>Nectriaceae</taxon>
        <taxon>Neonectria</taxon>
    </lineage>
</organism>
<name>A0ABR1HVW3_9HYPO</name>
<keyword evidence="2" id="KW-1185">Reference proteome</keyword>
<proteinExistence type="predicted"/>
<accession>A0ABR1HVW3</accession>
<comment type="caution">
    <text evidence="1">The sequence shown here is derived from an EMBL/GenBank/DDBJ whole genome shotgun (WGS) entry which is preliminary data.</text>
</comment>
<evidence type="ECO:0000313" key="1">
    <source>
        <dbReference type="EMBL" id="KAK7424756.1"/>
    </source>
</evidence>
<protein>
    <submittedName>
        <fullName evidence="1">Uncharacterized protein</fullName>
    </submittedName>
</protein>
<reference evidence="1 2" key="1">
    <citation type="journal article" date="2025" name="Microbiol. Resour. Announc.">
        <title>Draft genome sequences for Neonectria magnoliae and Neonectria punicea, canker pathogens of Liriodendron tulipifera and Acer saccharum in West Virginia.</title>
        <authorList>
            <person name="Petronek H.M."/>
            <person name="Kasson M.T."/>
            <person name="Metheny A.M."/>
            <person name="Stauder C.M."/>
            <person name="Lovett B."/>
            <person name="Lynch S.C."/>
            <person name="Garnas J.R."/>
            <person name="Kasson L.R."/>
            <person name="Stajich J.E."/>
        </authorList>
    </citation>
    <scope>NUCLEOTIDE SEQUENCE [LARGE SCALE GENOMIC DNA]</scope>
    <source>
        <strain evidence="1 2">NRRL 64653</strain>
    </source>
</reference>